<reference evidence="1 2" key="1">
    <citation type="journal article" date="2023" name="Arcadia Sci">
        <title>De novo assembly of a long-read Amblyomma americanum tick genome.</title>
        <authorList>
            <person name="Chou S."/>
            <person name="Poskanzer K.E."/>
            <person name="Rollins M."/>
            <person name="Thuy-Boun P.S."/>
        </authorList>
    </citation>
    <scope>NUCLEOTIDE SEQUENCE [LARGE SCALE GENOMIC DNA]</scope>
    <source>
        <strain evidence="1">F_SG_1</strain>
        <tissue evidence="1">Salivary glands</tissue>
    </source>
</reference>
<dbReference type="InterPro" id="IPR039582">
    <property type="entry name" value="THTPA"/>
</dbReference>
<dbReference type="InterPro" id="IPR033469">
    <property type="entry name" value="CYTH-like_dom_sf"/>
</dbReference>
<dbReference type="SUPFAM" id="SSF55154">
    <property type="entry name" value="CYTH-like phosphatases"/>
    <property type="match status" value="1"/>
</dbReference>
<name>A0AAQ4EME1_AMBAM</name>
<feature type="non-terminal residue" evidence="1">
    <location>
        <position position="1"/>
    </location>
</feature>
<dbReference type="Gene3D" id="2.40.320.10">
    <property type="entry name" value="Hypothetical Protein Pfu-838710-001"/>
    <property type="match status" value="1"/>
</dbReference>
<protein>
    <submittedName>
        <fullName evidence="1">Uncharacterized protein</fullName>
    </submittedName>
</protein>
<accession>A0AAQ4EME1</accession>
<gene>
    <name evidence="1" type="ORF">V5799_030681</name>
</gene>
<evidence type="ECO:0000313" key="1">
    <source>
        <dbReference type="EMBL" id="KAK8775974.1"/>
    </source>
</evidence>
<dbReference type="GO" id="GO:0050333">
    <property type="term" value="F:thiamine triphosphate phosphatase activity"/>
    <property type="evidence" value="ECO:0007669"/>
    <property type="project" value="InterPro"/>
</dbReference>
<organism evidence="1 2">
    <name type="scientific">Amblyomma americanum</name>
    <name type="common">Lone star tick</name>
    <dbReference type="NCBI Taxonomy" id="6943"/>
    <lineage>
        <taxon>Eukaryota</taxon>
        <taxon>Metazoa</taxon>
        <taxon>Ecdysozoa</taxon>
        <taxon>Arthropoda</taxon>
        <taxon>Chelicerata</taxon>
        <taxon>Arachnida</taxon>
        <taxon>Acari</taxon>
        <taxon>Parasitiformes</taxon>
        <taxon>Ixodida</taxon>
        <taxon>Ixodoidea</taxon>
        <taxon>Ixodidae</taxon>
        <taxon>Amblyomminae</taxon>
        <taxon>Amblyomma</taxon>
    </lineage>
</organism>
<dbReference type="GO" id="GO:0000287">
    <property type="term" value="F:magnesium ion binding"/>
    <property type="evidence" value="ECO:0007669"/>
    <property type="project" value="TreeGrafter"/>
</dbReference>
<dbReference type="PANTHER" id="PTHR14586">
    <property type="entry name" value="THIAMINE-TRIPHOSPHATASE"/>
    <property type="match status" value="1"/>
</dbReference>
<dbReference type="PANTHER" id="PTHR14586:SF1">
    <property type="entry name" value="THIAMINE-TRIPHOSPHATASE"/>
    <property type="match status" value="1"/>
</dbReference>
<dbReference type="GO" id="GO:0042357">
    <property type="term" value="P:thiamine diphosphate metabolic process"/>
    <property type="evidence" value="ECO:0007669"/>
    <property type="project" value="TreeGrafter"/>
</dbReference>
<comment type="caution">
    <text evidence="1">The sequence shown here is derived from an EMBL/GenBank/DDBJ whole genome shotgun (WGS) entry which is preliminary data.</text>
</comment>
<dbReference type="Proteomes" id="UP001321473">
    <property type="component" value="Unassembled WGS sequence"/>
</dbReference>
<sequence>FLPGSRQFHTLQVTVEQVLRSTSEHWPLITAPRCDEAGVSRHVLNSARTQRYRHGRGGTCEMLPRGGTQVQGAARHRAADKNAWELKYRRKEDASCGAATAYREEQGDVRILETLRALLPEAGLEKGAPQVRDLVANETLRELAVIKTVRRTFKMPTNAVVDIDETDWGLSVGEIEIVLHEADAEALAGAVQNATAEIAQLAAQL</sequence>
<feature type="non-terminal residue" evidence="1">
    <location>
        <position position="205"/>
    </location>
</feature>
<dbReference type="AlphaFoldDB" id="A0AAQ4EME1"/>
<keyword evidence="2" id="KW-1185">Reference proteome</keyword>
<evidence type="ECO:0000313" key="2">
    <source>
        <dbReference type="Proteomes" id="UP001321473"/>
    </source>
</evidence>
<dbReference type="EMBL" id="JARKHS020013457">
    <property type="protein sequence ID" value="KAK8775974.1"/>
    <property type="molecule type" value="Genomic_DNA"/>
</dbReference>
<proteinExistence type="predicted"/>